<organism evidence="1 2">
    <name type="scientific">Microseira wollei NIES-4236</name>
    <dbReference type="NCBI Taxonomy" id="2530354"/>
    <lineage>
        <taxon>Bacteria</taxon>
        <taxon>Bacillati</taxon>
        <taxon>Cyanobacteriota</taxon>
        <taxon>Cyanophyceae</taxon>
        <taxon>Oscillatoriophycideae</taxon>
        <taxon>Aerosakkonematales</taxon>
        <taxon>Aerosakkonemataceae</taxon>
        <taxon>Microseira</taxon>
    </lineage>
</organism>
<dbReference type="Proteomes" id="UP001050975">
    <property type="component" value="Unassembled WGS sequence"/>
</dbReference>
<keyword evidence="2" id="KW-1185">Reference proteome</keyword>
<accession>A0AAV3XD78</accession>
<dbReference type="InterPro" id="IPR019994">
    <property type="entry name" value="Lipid-A-disac_synthase-rel_put"/>
</dbReference>
<gene>
    <name evidence="1" type="ORF">MiSe_33790</name>
</gene>
<name>A0AAV3XD78_9CYAN</name>
<dbReference type="EMBL" id="BLAY01000048">
    <property type="protein sequence ID" value="GET38621.1"/>
    <property type="molecule type" value="Genomic_DNA"/>
</dbReference>
<reference evidence="1" key="1">
    <citation type="submission" date="2019-10" db="EMBL/GenBank/DDBJ databases">
        <title>Draft genome sequece of Microseira wollei NIES-4236.</title>
        <authorList>
            <person name="Yamaguchi H."/>
            <person name="Suzuki S."/>
            <person name="Kawachi M."/>
        </authorList>
    </citation>
    <scope>NUCLEOTIDE SEQUENCE</scope>
    <source>
        <strain evidence="1">NIES-4236</strain>
    </source>
</reference>
<dbReference type="AlphaFoldDB" id="A0AAV3XD78"/>
<sequence>MKLLCVSNGHGEDAIALRILQQLLRHPNAPQVAALPIVGEGQAYQAQGIPIIGTVKKMPSGGFIYMDGRQLARDLQGGLLQLLLEQFKTVRNWAKQGGVVLAVGDIVPLLLANLSGANYAFVGTAKSEYHLQNESGWLPRQSRFDDLLEKWFGSVYLPWDRWLMSHPRCKAVFPRDPLTTKTLQQWLIPAFDMGNPMMDDLEPSIPKPIFYPELEKLEKDRLLTITLLPGSRTPEAYQNWQKILQAVSGIIEAFGRRQVLFLAAIDPRLNLDFLRQSLVSQGFVPQSTDTASGWKIPDGSALVFTQDKATVILTQHAYNDCLHRGDIAIAMAGTATEQFIGLGKPAIAIPGNGPQFTKAFAEAQSRLLGPSLILVEQPHQVANIIQTLLREPDRLQQIAENGIRRMGKPGAASRIADYLIQKLA</sequence>
<dbReference type="SUPFAM" id="SSF53756">
    <property type="entry name" value="UDP-Glycosyltransferase/glycogen phosphorylase"/>
    <property type="match status" value="1"/>
</dbReference>
<dbReference type="RefSeq" id="WP_226582566.1">
    <property type="nucleotide sequence ID" value="NZ_BLAY01000048.1"/>
</dbReference>
<dbReference type="PANTHER" id="PTHR39517:SF1">
    <property type="entry name" value="LIPID-A-DISACCHARIDE SYNTHASE"/>
    <property type="match status" value="1"/>
</dbReference>
<dbReference type="NCBIfam" id="TIGR03492">
    <property type="entry name" value="lipid-A-disaccharide synthase-related protein"/>
    <property type="match status" value="1"/>
</dbReference>
<protein>
    <recommendedName>
        <fullName evidence="3">Lipid-A-disaccharide synthase</fullName>
    </recommendedName>
</protein>
<proteinExistence type="predicted"/>
<evidence type="ECO:0008006" key="3">
    <source>
        <dbReference type="Google" id="ProtNLM"/>
    </source>
</evidence>
<evidence type="ECO:0000313" key="2">
    <source>
        <dbReference type="Proteomes" id="UP001050975"/>
    </source>
</evidence>
<evidence type="ECO:0000313" key="1">
    <source>
        <dbReference type="EMBL" id="GET38621.1"/>
    </source>
</evidence>
<comment type="caution">
    <text evidence="1">The sequence shown here is derived from an EMBL/GenBank/DDBJ whole genome shotgun (WGS) entry which is preliminary data.</text>
</comment>
<dbReference type="PANTHER" id="PTHR39517">
    <property type="entry name" value="SLL0192 PROTEIN"/>
    <property type="match status" value="1"/>
</dbReference>